<dbReference type="EMBL" id="JADWYR010000002">
    <property type="protein sequence ID" value="MBG9377071.1"/>
    <property type="molecule type" value="Genomic_DNA"/>
</dbReference>
<sequence length="353" mass="40330">MRLTNKIINYYNIAYRTDHFPSWSELFLTRKKVFAYYGFLGDKNFGDELVFESAKELFHPHILLPVRKQMPLFVKLYKRFYRRKIAGLVIGGGTLIGPLWEREFFESLVANSIPVYMHGTGVHEKIACADGWKNILKGKVYGGVRGPLSINNIQPVFNKAKIAGDAAFGIFDTGAVTNKQPGSKKILINIGTHQVYNGQDKSRIYFEQFIGHLLNNGYEIHFLPLHSIDVKAGNELIQKFPAIQMLHIPAKFAEAVNIFRDYTFATGERLHFIVMAMLTGTPFISVNYAKKHEDLLESVLLSKAGLHPQHVSLEKMVEAFDNREQFNWKETTSQISRLKEMQHSEQQNFMAAV</sequence>
<gene>
    <name evidence="2" type="ORF">I5907_12575</name>
</gene>
<comment type="caution">
    <text evidence="2">The sequence shown here is derived from an EMBL/GenBank/DDBJ whole genome shotgun (WGS) entry which is preliminary data.</text>
</comment>
<dbReference type="Pfam" id="PF04230">
    <property type="entry name" value="PS_pyruv_trans"/>
    <property type="match status" value="1"/>
</dbReference>
<proteinExistence type="predicted"/>
<evidence type="ECO:0000313" key="3">
    <source>
        <dbReference type="Proteomes" id="UP000628448"/>
    </source>
</evidence>
<reference evidence="2" key="1">
    <citation type="submission" date="2020-11" db="EMBL/GenBank/DDBJ databases">
        <title>Bacterial whole genome sequence for Panacibacter sp. DH6.</title>
        <authorList>
            <person name="Le V."/>
            <person name="Ko S."/>
            <person name="Ahn C.-Y."/>
            <person name="Oh H.-M."/>
        </authorList>
    </citation>
    <scope>NUCLEOTIDE SEQUENCE</scope>
    <source>
        <strain evidence="2">DH6</strain>
    </source>
</reference>
<feature type="domain" description="Polysaccharide pyruvyl transferase" evidence="1">
    <location>
        <begin position="44"/>
        <end position="288"/>
    </location>
</feature>
<dbReference type="InterPro" id="IPR007345">
    <property type="entry name" value="Polysacch_pyruvyl_Trfase"/>
</dbReference>
<keyword evidence="3" id="KW-1185">Reference proteome</keyword>
<dbReference type="RefSeq" id="WP_196991172.1">
    <property type="nucleotide sequence ID" value="NZ_JADWYR010000002.1"/>
</dbReference>
<protein>
    <submittedName>
        <fullName evidence="2">Polysaccharide pyruvyl transferase family protein</fullName>
    </submittedName>
</protein>
<dbReference type="PANTHER" id="PTHR36836">
    <property type="entry name" value="COLANIC ACID BIOSYNTHESIS PROTEIN WCAK"/>
    <property type="match status" value="1"/>
</dbReference>
<name>A0A931EAY2_9BACT</name>
<keyword evidence="2" id="KW-0808">Transferase</keyword>
<dbReference type="AlphaFoldDB" id="A0A931EAY2"/>
<dbReference type="Proteomes" id="UP000628448">
    <property type="component" value="Unassembled WGS sequence"/>
</dbReference>
<dbReference type="GO" id="GO:0016740">
    <property type="term" value="F:transferase activity"/>
    <property type="evidence" value="ECO:0007669"/>
    <property type="project" value="UniProtKB-KW"/>
</dbReference>
<dbReference type="PANTHER" id="PTHR36836:SF1">
    <property type="entry name" value="COLANIC ACID BIOSYNTHESIS PROTEIN WCAK"/>
    <property type="match status" value="1"/>
</dbReference>
<organism evidence="2 3">
    <name type="scientific">Panacibacter microcysteis</name>
    <dbReference type="NCBI Taxonomy" id="2793269"/>
    <lineage>
        <taxon>Bacteria</taxon>
        <taxon>Pseudomonadati</taxon>
        <taxon>Bacteroidota</taxon>
        <taxon>Chitinophagia</taxon>
        <taxon>Chitinophagales</taxon>
        <taxon>Chitinophagaceae</taxon>
        <taxon>Panacibacter</taxon>
    </lineage>
</organism>
<accession>A0A931EAY2</accession>
<evidence type="ECO:0000313" key="2">
    <source>
        <dbReference type="EMBL" id="MBG9377071.1"/>
    </source>
</evidence>
<evidence type="ECO:0000259" key="1">
    <source>
        <dbReference type="Pfam" id="PF04230"/>
    </source>
</evidence>